<dbReference type="Proteomes" id="UP000019184">
    <property type="component" value="Unassembled WGS sequence"/>
</dbReference>
<name>A0A7U7GF67_9GAMM</name>
<organism evidence="1 2">
    <name type="scientific">Candidatus Contendobacter odensis Run_B_J11</name>
    <dbReference type="NCBI Taxonomy" id="1400861"/>
    <lineage>
        <taxon>Bacteria</taxon>
        <taxon>Pseudomonadati</taxon>
        <taxon>Pseudomonadota</taxon>
        <taxon>Gammaproteobacteria</taxon>
        <taxon>Candidatus Competibacteraceae</taxon>
        <taxon>Candidatus Contendibacter</taxon>
    </lineage>
</organism>
<reference evidence="1 2" key="1">
    <citation type="journal article" date="2014" name="ISME J.">
        <title>Candidatus Competibacter-lineage genomes retrieved from metagenomes reveal functional metabolic diversity.</title>
        <authorList>
            <person name="McIlroy S.J."/>
            <person name="Albertsen M."/>
            <person name="Andresen E.K."/>
            <person name="Saunders A.M."/>
            <person name="Kristiansen R."/>
            <person name="Stokholm-Bjerregaard M."/>
            <person name="Nielsen K.L."/>
            <person name="Nielsen P.H."/>
        </authorList>
    </citation>
    <scope>NUCLEOTIDE SEQUENCE [LARGE SCALE GENOMIC DNA]</scope>
    <source>
        <strain evidence="1 2">Run_B_J11</strain>
    </source>
</reference>
<protein>
    <submittedName>
        <fullName evidence="1">Uncharacterized protein</fullName>
    </submittedName>
</protein>
<sequence length="73" mass="7677">MRFTMNVTDRSGSLKPDAKWNPAFTGIVGGKSGGGIRWVHGSLSRESTDVGFNLAPAATLERATLCPTLPGES</sequence>
<proteinExistence type="predicted"/>
<gene>
    <name evidence="1" type="ORF">BN874_780013</name>
</gene>
<accession>A0A7U7GF67</accession>
<comment type="caution">
    <text evidence="1">The sequence shown here is derived from an EMBL/GenBank/DDBJ whole genome shotgun (WGS) entry which is preliminary data.</text>
</comment>
<dbReference type="AlphaFoldDB" id="A0A7U7GF67"/>
<evidence type="ECO:0000313" key="2">
    <source>
        <dbReference type="Proteomes" id="UP000019184"/>
    </source>
</evidence>
<evidence type="ECO:0000313" key="1">
    <source>
        <dbReference type="EMBL" id="CDH47283.1"/>
    </source>
</evidence>
<keyword evidence="2" id="KW-1185">Reference proteome</keyword>
<dbReference type="EMBL" id="CBTK010000296">
    <property type="protein sequence ID" value="CDH47283.1"/>
    <property type="molecule type" value="Genomic_DNA"/>
</dbReference>